<dbReference type="EC" id="3.4.17.19" evidence="8"/>
<keyword evidence="4 8" id="KW-0378">Hydrolase</keyword>
<keyword evidence="2 8" id="KW-0645">Protease</keyword>
<proteinExistence type="inferred from homology"/>
<dbReference type="SUPFAM" id="SSF55486">
    <property type="entry name" value="Metalloproteases ('zincins'), catalytic domain"/>
    <property type="match status" value="1"/>
</dbReference>
<dbReference type="PROSITE" id="PS52034">
    <property type="entry name" value="PEPTIDASE_M32"/>
    <property type="match status" value="1"/>
</dbReference>
<sequence>MAEDAAFGRVTTRSNDPGSNSPDTMAPLSPPNAAYKALVHHTRQTALLSSTLDLLGWDERTYMPPAGGPHRAEQSAFLAGLIHQRQTAPEVGAWLEELAESDLAADPYSDAGCNIARLRHDFEKQSRLPQRLVEELARAASLGEQVWQEARKSDDFSQFQPLLERTIALKREQAQAYGYEDSPYDPLLDDFEPGETTANITRVLAELRDRLAPLVAKIAESPRAPKQGILSREWPTAAQERFGKMAAGEVGFDFSAGRLDTTAHPFCGGGGPRDVRLTTRYQAHDFADAFFSTLHEAGHGLYEQGLPAEHFGLPIGEALSLGIHESQSRMWENLVGRSSAFWRHMLPKLRAEFPQAAGDLSAEAFYFAVNESRPSLIRTESDEATYNLHIIVRFELEQALLNGDLKGADLPEAWNQKYRDYLGVASPTDADGCLQDVHWSAGLLGYFPTYTLGNLYACQFMEQARRDLGDLDAQFESGEFGPLLDWLRTNVHAHGRRYTAGELVERVSGGPLSCEPLMRHLETKFGALYGF</sequence>
<evidence type="ECO:0000313" key="12">
    <source>
        <dbReference type="EMBL" id="QDU91456.1"/>
    </source>
</evidence>
<accession>A0A518DJ32</accession>
<comment type="similarity">
    <text evidence="7 8">Belongs to the peptidase M32 family.</text>
</comment>
<dbReference type="AlphaFoldDB" id="A0A518DJ32"/>
<feature type="compositionally biased region" description="Polar residues" evidence="11">
    <location>
        <begin position="11"/>
        <end position="23"/>
    </location>
</feature>
<dbReference type="EMBL" id="CP036291">
    <property type="protein sequence ID" value="QDU91456.1"/>
    <property type="molecule type" value="Genomic_DNA"/>
</dbReference>
<protein>
    <recommendedName>
        <fullName evidence="8">Metal-dependent carboxypeptidase</fullName>
        <ecNumber evidence="8">3.4.17.19</ecNumber>
    </recommendedName>
</protein>
<dbReference type="Pfam" id="PF02074">
    <property type="entry name" value="Peptidase_M32"/>
    <property type="match status" value="1"/>
</dbReference>
<evidence type="ECO:0000256" key="1">
    <source>
        <dbReference type="ARBA" id="ARBA00022645"/>
    </source>
</evidence>
<evidence type="ECO:0000256" key="2">
    <source>
        <dbReference type="ARBA" id="ARBA00022670"/>
    </source>
</evidence>
<dbReference type="InterPro" id="IPR001333">
    <property type="entry name" value="Peptidase_M32_Taq"/>
</dbReference>
<comment type="catalytic activity">
    <reaction evidence="6 8">
        <text>Release of a C-terminal amino acid with broad specificity, except for -Pro.</text>
        <dbReference type="EC" id="3.4.17.19"/>
    </reaction>
</comment>
<feature type="binding site" evidence="9">
    <location>
        <position position="295"/>
    </location>
    <ligand>
        <name>Zn(2+)</name>
        <dbReference type="ChEBI" id="CHEBI:29105"/>
        <note>catalytic</note>
    </ligand>
</feature>
<evidence type="ECO:0000256" key="10">
    <source>
        <dbReference type="PIRSR" id="PIRSR006615-2"/>
    </source>
</evidence>
<keyword evidence="3 8" id="KW-0479">Metal-binding</keyword>
<dbReference type="PANTHER" id="PTHR34217">
    <property type="entry name" value="METAL-DEPENDENT CARBOXYPEPTIDASE"/>
    <property type="match status" value="1"/>
</dbReference>
<keyword evidence="13" id="KW-1185">Reference proteome</keyword>
<feature type="active site" description="Proton donor/acceptor" evidence="10">
    <location>
        <position position="296"/>
    </location>
</feature>
<keyword evidence="5 8" id="KW-0482">Metalloprotease</keyword>
<keyword evidence="1 8" id="KW-0121">Carboxypeptidase</keyword>
<name>A0A518DJ32_9BACT</name>
<dbReference type="PIRSF" id="PIRSF006615">
    <property type="entry name" value="Zn_crbxpep_Taq"/>
    <property type="match status" value="1"/>
</dbReference>
<dbReference type="KEGG" id="pnd:Pla175_48850"/>
<dbReference type="Gene3D" id="1.10.1370.30">
    <property type="match status" value="1"/>
</dbReference>
<feature type="binding site" evidence="9">
    <location>
        <position position="299"/>
    </location>
    <ligand>
        <name>Zn(2+)</name>
        <dbReference type="ChEBI" id="CHEBI:29105"/>
        <note>catalytic</note>
    </ligand>
</feature>
<dbReference type="GO" id="GO:0006508">
    <property type="term" value="P:proteolysis"/>
    <property type="evidence" value="ECO:0007669"/>
    <property type="project" value="UniProtKB-UniRule"/>
</dbReference>
<dbReference type="PRINTS" id="PR00998">
    <property type="entry name" value="CRBOXYPTASET"/>
</dbReference>
<dbReference type="FunFam" id="1.10.1370.30:FF:000003">
    <property type="entry name" value="Thermostable carboxypeptidase 1"/>
    <property type="match status" value="1"/>
</dbReference>
<evidence type="ECO:0000313" key="13">
    <source>
        <dbReference type="Proteomes" id="UP000317429"/>
    </source>
</evidence>
<comment type="function">
    <text evidence="8">Broad specificity carboxypetidase that releases amino acids sequentially from the C-terminus, including neutral, aromatic, polar and basic residues.</text>
</comment>
<dbReference type="Proteomes" id="UP000317429">
    <property type="component" value="Chromosome"/>
</dbReference>
<keyword evidence="9" id="KW-0862">Zinc</keyword>
<organism evidence="12 13">
    <name type="scientific">Pirellulimonas nuda</name>
    <dbReference type="NCBI Taxonomy" id="2528009"/>
    <lineage>
        <taxon>Bacteria</taxon>
        <taxon>Pseudomonadati</taxon>
        <taxon>Planctomycetota</taxon>
        <taxon>Planctomycetia</taxon>
        <taxon>Pirellulales</taxon>
        <taxon>Lacipirellulaceae</taxon>
        <taxon>Pirellulimonas</taxon>
    </lineage>
</organism>
<dbReference type="CDD" id="cd06460">
    <property type="entry name" value="M32_Taq"/>
    <property type="match status" value="1"/>
</dbReference>
<reference evidence="12 13" key="1">
    <citation type="submission" date="2019-02" db="EMBL/GenBank/DDBJ databases">
        <title>Deep-cultivation of Planctomycetes and their phenomic and genomic characterization uncovers novel biology.</title>
        <authorList>
            <person name="Wiegand S."/>
            <person name="Jogler M."/>
            <person name="Boedeker C."/>
            <person name="Pinto D."/>
            <person name="Vollmers J."/>
            <person name="Rivas-Marin E."/>
            <person name="Kohn T."/>
            <person name="Peeters S.H."/>
            <person name="Heuer A."/>
            <person name="Rast P."/>
            <person name="Oberbeckmann S."/>
            <person name="Bunk B."/>
            <person name="Jeske O."/>
            <person name="Meyerdierks A."/>
            <person name="Storesund J.E."/>
            <person name="Kallscheuer N."/>
            <person name="Luecker S."/>
            <person name="Lage O.M."/>
            <person name="Pohl T."/>
            <person name="Merkel B.J."/>
            <person name="Hornburger P."/>
            <person name="Mueller R.-W."/>
            <person name="Bruemmer F."/>
            <person name="Labrenz M."/>
            <person name="Spormann A.M."/>
            <person name="Op den Camp H."/>
            <person name="Overmann J."/>
            <person name="Amann R."/>
            <person name="Jetten M.S.M."/>
            <person name="Mascher T."/>
            <person name="Medema M.H."/>
            <person name="Devos D.P."/>
            <person name="Kaster A.-K."/>
            <person name="Ovreas L."/>
            <person name="Rohde M."/>
            <person name="Galperin M.Y."/>
            <person name="Jogler C."/>
        </authorList>
    </citation>
    <scope>NUCLEOTIDE SEQUENCE [LARGE SCALE GENOMIC DNA]</scope>
    <source>
        <strain evidence="12 13">Pla175</strain>
    </source>
</reference>
<evidence type="ECO:0000256" key="8">
    <source>
        <dbReference type="PIRNR" id="PIRNR006615"/>
    </source>
</evidence>
<evidence type="ECO:0000256" key="7">
    <source>
        <dbReference type="ARBA" id="ARBA00061580"/>
    </source>
</evidence>
<evidence type="ECO:0000256" key="4">
    <source>
        <dbReference type="ARBA" id="ARBA00022801"/>
    </source>
</evidence>
<dbReference type="GO" id="GO:0004181">
    <property type="term" value="F:metallocarboxypeptidase activity"/>
    <property type="evidence" value="ECO:0007669"/>
    <property type="project" value="UniProtKB-UniRule"/>
</dbReference>
<evidence type="ECO:0000256" key="11">
    <source>
        <dbReference type="SAM" id="MobiDB-lite"/>
    </source>
</evidence>
<feature type="region of interest" description="Disordered" evidence="11">
    <location>
        <begin position="1"/>
        <end position="31"/>
    </location>
</feature>
<dbReference type="PANTHER" id="PTHR34217:SF1">
    <property type="entry name" value="CARBOXYPEPTIDASE 1"/>
    <property type="match status" value="1"/>
</dbReference>
<evidence type="ECO:0000256" key="5">
    <source>
        <dbReference type="ARBA" id="ARBA00023049"/>
    </source>
</evidence>
<evidence type="ECO:0000256" key="6">
    <source>
        <dbReference type="ARBA" id="ARBA00052755"/>
    </source>
</evidence>
<gene>
    <name evidence="12" type="ORF">Pla175_48850</name>
</gene>
<dbReference type="GO" id="GO:0008270">
    <property type="term" value="F:zinc ion binding"/>
    <property type="evidence" value="ECO:0007669"/>
    <property type="project" value="UniProtKB-ARBA"/>
</dbReference>
<evidence type="ECO:0000256" key="9">
    <source>
        <dbReference type="PIRSR" id="PIRSR006615-1"/>
    </source>
</evidence>
<feature type="binding site" evidence="9">
    <location>
        <position position="325"/>
    </location>
    <ligand>
        <name>Zn(2+)</name>
        <dbReference type="ChEBI" id="CHEBI:29105"/>
        <note>catalytic</note>
    </ligand>
</feature>
<evidence type="ECO:0000256" key="3">
    <source>
        <dbReference type="ARBA" id="ARBA00022723"/>
    </source>
</evidence>
<comment type="cofactor">
    <cofactor evidence="9">
        <name>Zn(2+)</name>
        <dbReference type="ChEBI" id="CHEBI:29105"/>
    </cofactor>
    <text evidence="9">Binds 1 zinc ion per subunit.</text>
</comment>